<organism evidence="7">
    <name type="scientific">Tricholoma bakamatsutake</name>
    <dbReference type="NCBI Taxonomy" id="51221"/>
    <lineage>
        <taxon>Eukaryota</taxon>
        <taxon>Fungi</taxon>
        <taxon>Dikarya</taxon>
        <taxon>Basidiomycota</taxon>
        <taxon>Agaricomycotina</taxon>
        <taxon>Agaricomycetes</taxon>
        <taxon>Agaricomycetidae</taxon>
        <taxon>Agaricales</taxon>
        <taxon>Tricholomatineae</taxon>
        <taxon>Tricholomataceae</taxon>
        <taxon>Tricholoma</taxon>
    </lineage>
</organism>
<dbReference type="Pfam" id="PF05316">
    <property type="entry name" value="VAR1"/>
    <property type="match status" value="1"/>
</dbReference>
<dbReference type="GeneID" id="44802790"/>
<gene>
    <name evidence="7" type="primary">rps3</name>
</gene>
<comment type="similarity">
    <text evidence="2">Belongs to the universal ribosomal protein uS3 family.</text>
</comment>
<protein>
    <recommendedName>
        <fullName evidence="6">Small ribosomal subunit protein uS3m</fullName>
    </recommendedName>
</protein>
<evidence type="ECO:0000256" key="5">
    <source>
        <dbReference type="ARBA" id="ARBA00023274"/>
    </source>
</evidence>
<evidence type="ECO:0000256" key="4">
    <source>
        <dbReference type="ARBA" id="ARBA00023128"/>
    </source>
</evidence>
<evidence type="ECO:0000256" key="1">
    <source>
        <dbReference type="ARBA" id="ARBA00004173"/>
    </source>
</evidence>
<comment type="subcellular location">
    <subcellularLocation>
        <location evidence="1">Mitochondrion</location>
    </subcellularLocation>
</comment>
<accession>A0A6C0W4S6</accession>
<geneLocation type="mitochondrion" evidence="7"/>
<dbReference type="EMBL" id="MN873035">
    <property type="protein sequence ID" value="QIC20204.1"/>
    <property type="molecule type" value="Genomic_DNA"/>
</dbReference>
<dbReference type="GO" id="GO:0003735">
    <property type="term" value="F:structural constituent of ribosome"/>
    <property type="evidence" value="ECO:0007669"/>
    <property type="project" value="InterPro"/>
</dbReference>
<dbReference type="InterPro" id="IPR007980">
    <property type="entry name" value="Ribosomal_uS3m_fun"/>
</dbReference>
<evidence type="ECO:0000256" key="6">
    <source>
        <dbReference type="ARBA" id="ARBA00035157"/>
    </source>
</evidence>
<name>A0A6C0W4S6_9AGAR</name>
<sequence length="685" mass="82234">MMNLNKNDNNNNNINNFNNNLNLTLTKNVYNDKIIDKRMLPLFKTPVILKKLIDKKRNKYNINLKNPKKKFRIKINTFKELLNLFLKGLTLYNNKLSNYLNKHNNQDLILYLKKDENYKLNIIISNYFYEINKFIPFFKFRSLIYNIRLFLPKQLLKPHPYIKFKYRLRKMAKIYKWNLIYNNKRDLKINRRQINKLLDKGKKILKEIDTQIFIKKNIINNLYFKKNVFNIISYVFPSLNENFNFNNFYTNKNNNSYLKNTTIIKNKFTNLNLTKIDKDIQLSKFNKIEQNFKNVNTNSNNLLLYEKKLFINKIFKAININKINEIKIEQTLNEIGKFKDFDYNNEAFSIYSNPVEMSYYNFNDIFNFNNRILNKNNNKHKYNKNNFFVTKVDYKLQDKPIINKYLKAISTYNIIKKGIFISYSNIIGFKFKSERNKLIQNIYKLLARSFKAMYCLISKPVFVMTPDKIIIQLFYFLFLPNILKFKKIQLNKNGKRKKISKNLWFKKKNNFRKQYRKFRKIKFNVRQKLRKLSNVVITKVFKKKFKFLSEILSHFFNKPVHLDLVRLHYPYHDSNILVNLLGIMINKIKLRIIFRKLFEKAVIKNLNKVTGKTNYEILPAFLSGINIKVAGRLLTHRVIPRKTVKTIRRGAAAPGKINFSDVARFTNKNKRGAFSITVSSGQNFF</sequence>
<keyword evidence="4 7" id="KW-0496">Mitochondrion</keyword>
<keyword evidence="3 7" id="KW-0689">Ribosomal protein</keyword>
<evidence type="ECO:0000256" key="3">
    <source>
        <dbReference type="ARBA" id="ARBA00022980"/>
    </source>
</evidence>
<keyword evidence="5" id="KW-0687">Ribonucleoprotein</keyword>
<dbReference type="GO" id="GO:0006412">
    <property type="term" value="P:translation"/>
    <property type="evidence" value="ECO:0007669"/>
    <property type="project" value="InterPro"/>
</dbReference>
<evidence type="ECO:0000256" key="2">
    <source>
        <dbReference type="ARBA" id="ARBA00010761"/>
    </source>
</evidence>
<dbReference type="AlphaFoldDB" id="A0A6C0W4S6"/>
<dbReference type="GO" id="GO:0005739">
    <property type="term" value="C:mitochondrion"/>
    <property type="evidence" value="ECO:0007669"/>
    <property type="project" value="UniProtKB-SubCell"/>
</dbReference>
<dbReference type="GO" id="GO:0005840">
    <property type="term" value="C:ribosome"/>
    <property type="evidence" value="ECO:0007669"/>
    <property type="project" value="UniProtKB-KW"/>
</dbReference>
<proteinExistence type="inferred from homology"/>
<dbReference type="RefSeq" id="YP_009739360.1">
    <property type="nucleotide sequence ID" value="NC_046499.1"/>
</dbReference>
<evidence type="ECO:0000313" key="7">
    <source>
        <dbReference type="EMBL" id="QIC20204.1"/>
    </source>
</evidence>
<reference evidence="7" key="1">
    <citation type="journal article" date="2021" name="Front. Genet.">
        <title>Comparative Mitogenomic Analysis Reveals Dynamics of Intron Within and Between Tricholoma Species and Phylogeny of Basidiomycota.</title>
        <authorList>
            <person name="Huang W."/>
            <person name="Feng H."/>
            <person name="Tu W."/>
            <person name="Xiong C."/>
            <person name="Jin X."/>
            <person name="Li P."/>
            <person name="Wang X."/>
            <person name="Li Q."/>
        </authorList>
    </citation>
    <scope>NUCLEOTIDE SEQUENCE</scope>
</reference>
<dbReference type="GO" id="GO:1990904">
    <property type="term" value="C:ribonucleoprotein complex"/>
    <property type="evidence" value="ECO:0007669"/>
    <property type="project" value="UniProtKB-KW"/>
</dbReference>